<dbReference type="eggNOG" id="COG0732">
    <property type="taxonomic scope" value="Bacteria"/>
</dbReference>
<name>M5E6Q9_9GAMM</name>
<dbReference type="EMBL" id="HF680312">
    <property type="protein sequence ID" value="CCU73150.1"/>
    <property type="molecule type" value="Genomic_DNA"/>
</dbReference>
<dbReference type="PANTHER" id="PTHR30408:SF12">
    <property type="entry name" value="TYPE I RESTRICTION ENZYME MJAVIII SPECIFICITY SUBUNIT"/>
    <property type="match status" value="1"/>
</dbReference>
<evidence type="ECO:0000313" key="6">
    <source>
        <dbReference type="Proteomes" id="UP000011866"/>
    </source>
</evidence>
<feature type="domain" description="Type I restriction modification DNA specificity" evidence="4">
    <location>
        <begin position="29"/>
        <end position="203"/>
    </location>
</feature>
<protein>
    <submittedName>
        <fullName evidence="5">Restriction enzyme, Res subunit</fullName>
    </submittedName>
</protein>
<dbReference type="Pfam" id="PF01420">
    <property type="entry name" value="Methylase_S"/>
    <property type="match status" value="1"/>
</dbReference>
<dbReference type="InterPro" id="IPR000055">
    <property type="entry name" value="Restrct_endonuc_typeI_TRD"/>
</dbReference>
<dbReference type="AlphaFoldDB" id="M5E6Q9"/>
<dbReference type="Gene3D" id="3.90.220.20">
    <property type="entry name" value="DNA methylase specificity domains"/>
    <property type="match status" value="2"/>
</dbReference>
<reference evidence="5 6" key="1">
    <citation type="journal article" date="2013" name="Genome Announc.">
        <title>Genome Sequence of Thalassolituus oleivorans MIL-1 (DSM 14913T).</title>
        <authorList>
            <person name="Golyshin P.N."/>
            <person name="Werner J."/>
            <person name="Chernikova T.N."/>
            <person name="Tran H."/>
            <person name="Ferrer M."/>
            <person name="Yakimov M.M."/>
            <person name="Teeling H."/>
            <person name="Golyshina O.V."/>
        </authorList>
    </citation>
    <scope>NUCLEOTIDE SEQUENCE [LARGE SCALE GENOMIC DNA]</scope>
    <source>
        <strain evidence="5 6">MIL-1</strain>
    </source>
</reference>
<evidence type="ECO:0000256" key="2">
    <source>
        <dbReference type="ARBA" id="ARBA00022747"/>
    </source>
</evidence>
<dbReference type="KEGG" id="tol:TOL_2754"/>
<dbReference type="REBASE" id="61650">
    <property type="entry name" value="S.TolMIL1ORF2755P"/>
</dbReference>
<dbReference type="GO" id="GO:0003677">
    <property type="term" value="F:DNA binding"/>
    <property type="evidence" value="ECO:0007669"/>
    <property type="project" value="UniProtKB-KW"/>
</dbReference>
<dbReference type="PATRIC" id="fig|1298593.3.peg.2659"/>
<dbReference type="CDD" id="cd17265">
    <property type="entry name" value="RMtype1_S_Eco4255III-TRD2-CR2_like"/>
    <property type="match status" value="1"/>
</dbReference>
<comment type="similarity">
    <text evidence="1">Belongs to the type-I restriction system S methylase family.</text>
</comment>
<dbReference type="InterPro" id="IPR052021">
    <property type="entry name" value="Type-I_RS_S_subunit"/>
</dbReference>
<sequence length="459" mass="51545">MDKVGLSDKYKTYPEYKNINLGWLSQIPIHWDVKKLKYLGESIIGLTYAPENVVGEGDGILVLRSSNIQNKKLEFEDNVYVNKKIPGKLITREGDILICARNGSRALIGKNAQITKDVAGVSFGAFMSIFRSPYNNYLSNVFNSPLFEYQSGSFLTATINQLTTGNLNSFEIPLPTELEREKIANFLDHETAKIDTLIDKQQQLIKLLKEKRQAVISHAVTKGLNSNVPMRDSGVEWLGEVPEHWDFVPIKHIVEIPVTDGPHETPNFIDEGVPFISAEAVSAGKIDFKKIRAHISEEDNERYSLKYSPKIHDIYMVKSGATTGVTAIVETHVNFNIWSPLAVIRCKEDSSPYFVLNFMRSINFQEAVELNWSFGTQQNIGMGVIENLIVTKPPLVEAIEIVENLKIKCSLYDSVIGKALNQIDLMKERRTALISAAVTGKIDVREWIDLDVSVGKEEV</sequence>
<dbReference type="HOGENOM" id="CLU_021095_1_1_6"/>
<dbReference type="GO" id="GO:0009307">
    <property type="term" value="P:DNA restriction-modification system"/>
    <property type="evidence" value="ECO:0007669"/>
    <property type="project" value="UniProtKB-KW"/>
</dbReference>
<evidence type="ECO:0000256" key="3">
    <source>
        <dbReference type="ARBA" id="ARBA00023125"/>
    </source>
</evidence>
<accession>M5E6Q9</accession>
<evidence type="ECO:0000259" key="4">
    <source>
        <dbReference type="Pfam" id="PF01420"/>
    </source>
</evidence>
<dbReference type="Gene3D" id="1.10.287.1120">
    <property type="entry name" value="Bipartite methylase S protein"/>
    <property type="match status" value="1"/>
</dbReference>
<dbReference type="PANTHER" id="PTHR30408">
    <property type="entry name" value="TYPE-1 RESTRICTION ENZYME ECOKI SPECIFICITY PROTEIN"/>
    <property type="match status" value="1"/>
</dbReference>
<keyword evidence="3" id="KW-0238">DNA-binding</keyword>
<dbReference type="Proteomes" id="UP000011866">
    <property type="component" value="Chromosome"/>
</dbReference>
<keyword evidence="2" id="KW-0680">Restriction system</keyword>
<dbReference type="GeneID" id="79177517"/>
<dbReference type="RefSeq" id="WP_015487865.1">
    <property type="nucleotide sequence ID" value="NC_020888.1"/>
</dbReference>
<proteinExistence type="inferred from homology"/>
<organism evidence="5 6">
    <name type="scientific">Thalassolituus oleivorans MIL-1</name>
    <dbReference type="NCBI Taxonomy" id="1298593"/>
    <lineage>
        <taxon>Bacteria</taxon>
        <taxon>Pseudomonadati</taxon>
        <taxon>Pseudomonadota</taxon>
        <taxon>Gammaproteobacteria</taxon>
        <taxon>Oceanospirillales</taxon>
        <taxon>Oceanospirillaceae</taxon>
        <taxon>Thalassolituus</taxon>
    </lineage>
</organism>
<evidence type="ECO:0000256" key="1">
    <source>
        <dbReference type="ARBA" id="ARBA00010923"/>
    </source>
</evidence>
<gene>
    <name evidence="5" type="ORF">TOL_2754</name>
</gene>
<dbReference type="SUPFAM" id="SSF116734">
    <property type="entry name" value="DNA methylase specificity domain"/>
    <property type="match status" value="2"/>
</dbReference>
<evidence type="ECO:0000313" key="5">
    <source>
        <dbReference type="EMBL" id="CCU73150.1"/>
    </source>
</evidence>
<keyword evidence="6" id="KW-1185">Reference proteome</keyword>
<dbReference type="InterPro" id="IPR044946">
    <property type="entry name" value="Restrct_endonuc_typeI_TRD_sf"/>
</dbReference>